<evidence type="ECO:0008006" key="4">
    <source>
        <dbReference type="Google" id="ProtNLM"/>
    </source>
</evidence>
<keyword evidence="3" id="KW-1185">Reference proteome</keyword>
<comment type="caution">
    <text evidence="2">The sequence shown here is derived from an EMBL/GenBank/DDBJ whole genome shotgun (WGS) entry which is preliminary data.</text>
</comment>
<dbReference type="OrthoDB" id="3266451at2759"/>
<name>A0A9P5Q280_9AGAR</name>
<proteinExistence type="predicted"/>
<keyword evidence="1" id="KW-0175">Coiled coil</keyword>
<reference evidence="2" key="1">
    <citation type="submission" date="2020-11" db="EMBL/GenBank/DDBJ databases">
        <authorList>
            <consortium name="DOE Joint Genome Institute"/>
            <person name="Ahrendt S."/>
            <person name="Riley R."/>
            <person name="Andreopoulos W."/>
            <person name="Labutti K."/>
            <person name="Pangilinan J."/>
            <person name="Ruiz-Duenas F.J."/>
            <person name="Barrasa J.M."/>
            <person name="Sanchez-Garcia M."/>
            <person name="Camarero S."/>
            <person name="Miyauchi S."/>
            <person name="Serrano A."/>
            <person name="Linde D."/>
            <person name="Babiker R."/>
            <person name="Drula E."/>
            <person name="Ayuso-Fernandez I."/>
            <person name="Pacheco R."/>
            <person name="Padilla G."/>
            <person name="Ferreira P."/>
            <person name="Barriuso J."/>
            <person name="Kellner H."/>
            <person name="Castanera R."/>
            <person name="Alfaro M."/>
            <person name="Ramirez L."/>
            <person name="Pisabarro A.G."/>
            <person name="Kuo A."/>
            <person name="Tritt A."/>
            <person name="Lipzen A."/>
            <person name="He G."/>
            <person name="Yan M."/>
            <person name="Ng V."/>
            <person name="Cullen D."/>
            <person name="Martin F."/>
            <person name="Rosso M.-N."/>
            <person name="Henrissat B."/>
            <person name="Hibbett D."/>
            <person name="Martinez A.T."/>
            <person name="Grigoriev I.V."/>
        </authorList>
    </citation>
    <scope>NUCLEOTIDE SEQUENCE</scope>
    <source>
        <strain evidence="2">AH 40177</strain>
    </source>
</reference>
<feature type="coiled-coil region" evidence="1">
    <location>
        <begin position="2"/>
        <end position="36"/>
    </location>
</feature>
<accession>A0A9P5Q280</accession>
<feature type="non-terminal residue" evidence="2">
    <location>
        <position position="1"/>
    </location>
</feature>
<dbReference type="EMBL" id="JADNRY010000022">
    <property type="protein sequence ID" value="KAF9072762.1"/>
    <property type="molecule type" value="Genomic_DNA"/>
</dbReference>
<dbReference type="Proteomes" id="UP000772434">
    <property type="component" value="Unassembled WGS sequence"/>
</dbReference>
<dbReference type="AlphaFoldDB" id="A0A9P5Q280"/>
<protein>
    <recommendedName>
        <fullName evidence="4">F-box domain-containing protein</fullName>
    </recommendedName>
</protein>
<gene>
    <name evidence="2" type="ORF">BDP27DRAFT_1146956</name>
</gene>
<organism evidence="2 3">
    <name type="scientific">Rhodocollybia butyracea</name>
    <dbReference type="NCBI Taxonomy" id="206335"/>
    <lineage>
        <taxon>Eukaryota</taxon>
        <taxon>Fungi</taxon>
        <taxon>Dikarya</taxon>
        <taxon>Basidiomycota</taxon>
        <taxon>Agaricomycotina</taxon>
        <taxon>Agaricomycetes</taxon>
        <taxon>Agaricomycetidae</taxon>
        <taxon>Agaricales</taxon>
        <taxon>Marasmiineae</taxon>
        <taxon>Omphalotaceae</taxon>
        <taxon>Rhodocollybia</taxon>
    </lineage>
</organism>
<sequence>DLGKLDEEIQRSRDTLRSLEKQHEELKRCREETQSLLSPVRRLPMEVLEQVFGLACFSDSTCLSPSTYDYALDITINTAGAWTLDLSQVCSVWRQIIRSRPSLW</sequence>
<evidence type="ECO:0000313" key="2">
    <source>
        <dbReference type="EMBL" id="KAF9072762.1"/>
    </source>
</evidence>
<evidence type="ECO:0000313" key="3">
    <source>
        <dbReference type="Proteomes" id="UP000772434"/>
    </source>
</evidence>
<feature type="non-terminal residue" evidence="2">
    <location>
        <position position="104"/>
    </location>
</feature>
<evidence type="ECO:0000256" key="1">
    <source>
        <dbReference type="SAM" id="Coils"/>
    </source>
</evidence>